<comment type="caution">
    <text evidence="1">The sequence shown here is derived from an EMBL/GenBank/DDBJ whole genome shotgun (WGS) entry which is preliminary data.</text>
</comment>
<name>A0A934ST08_9BURK</name>
<dbReference type="EMBL" id="JAEPBG010000006">
    <property type="protein sequence ID" value="MBK4736050.1"/>
    <property type="molecule type" value="Genomic_DNA"/>
</dbReference>
<reference evidence="1" key="1">
    <citation type="submission" date="2021-01" db="EMBL/GenBank/DDBJ databases">
        <title>Genome sequence of strain Noviherbaspirillum sp. DKR-6.</title>
        <authorList>
            <person name="Chaudhary D.K."/>
        </authorList>
    </citation>
    <scope>NUCLEOTIDE SEQUENCE</scope>
    <source>
        <strain evidence="1">DKR-6</strain>
    </source>
</reference>
<dbReference type="RefSeq" id="WP_200593082.1">
    <property type="nucleotide sequence ID" value="NZ_JAEPBG010000006.1"/>
</dbReference>
<organism evidence="1 2">
    <name type="scientific">Noviherbaspirillum pedocola</name>
    <dbReference type="NCBI Taxonomy" id="2801341"/>
    <lineage>
        <taxon>Bacteria</taxon>
        <taxon>Pseudomonadati</taxon>
        <taxon>Pseudomonadota</taxon>
        <taxon>Betaproteobacteria</taxon>
        <taxon>Burkholderiales</taxon>
        <taxon>Oxalobacteraceae</taxon>
        <taxon>Noviherbaspirillum</taxon>
    </lineage>
</organism>
<keyword evidence="2" id="KW-1185">Reference proteome</keyword>
<evidence type="ECO:0000313" key="2">
    <source>
        <dbReference type="Proteomes" id="UP000622890"/>
    </source>
</evidence>
<dbReference type="AlphaFoldDB" id="A0A934ST08"/>
<protein>
    <submittedName>
        <fullName evidence="1">Uncharacterized protein</fullName>
    </submittedName>
</protein>
<gene>
    <name evidence="1" type="ORF">JJB74_15620</name>
</gene>
<sequence length="89" mass="10033">MLNPKVVADMVREIDIADPIDWGMLDVDEEQAMALITSSVLEHYERGILPIEPKQRDYVIVSTLTKVVLKNFVLNLKLLQAAARGTRNV</sequence>
<proteinExistence type="predicted"/>
<evidence type="ECO:0000313" key="1">
    <source>
        <dbReference type="EMBL" id="MBK4736050.1"/>
    </source>
</evidence>
<accession>A0A934ST08</accession>
<dbReference type="Proteomes" id="UP000622890">
    <property type="component" value="Unassembled WGS sequence"/>
</dbReference>